<dbReference type="KEGG" id="ztr:MYCGRDRAFT_95526"/>
<evidence type="ECO:0000313" key="3">
    <source>
        <dbReference type="Proteomes" id="UP000008062"/>
    </source>
</evidence>
<keyword evidence="1" id="KW-1133">Transmembrane helix</keyword>
<feature type="transmembrane region" description="Helical" evidence="1">
    <location>
        <begin position="12"/>
        <end position="37"/>
    </location>
</feature>
<keyword evidence="3" id="KW-1185">Reference proteome</keyword>
<feature type="transmembrane region" description="Helical" evidence="1">
    <location>
        <begin position="69"/>
        <end position="89"/>
    </location>
</feature>
<dbReference type="AlphaFoldDB" id="F9XIZ4"/>
<proteinExistence type="predicted"/>
<organism evidence="2 3">
    <name type="scientific">Zymoseptoria tritici (strain CBS 115943 / IPO323)</name>
    <name type="common">Speckled leaf blotch fungus</name>
    <name type="synonym">Septoria tritici</name>
    <dbReference type="NCBI Taxonomy" id="336722"/>
    <lineage>
        <taxon>Eukaryota</taxon>
        <taxon>Fungi</taxon>
        <taxon>Dikarya</taxon>
        <taxon>Ascomycota</taxon>
        <taxon>Pezizomycotina</taxon>
        <taxon>Dothideomycetes</taxon>
        <taxon>Dothideomycetidae</taxon>
        <taxon>Mycosphaerellales</taxon>
        <taxon>Mycosphaerellaceae</taxon>
        <taxon>Zymoseptoria</taxon>
    </lineage>
</organism>
<dbReference type="EMBL" id="CM001204">
    <property type="protein sequence ID" value="EGP84261.1"/>
    <property type="molecule type" value="Genomic_DNA"/>
</dbReference>
<dbReference type="RefSeq" id="XP_003849285.1">
    <property type="nucleotide sequence ID" value="XM_003849237.1"/>
</dbReference>
<feature type="transmembrane region" description="Helical" evidence="1">
    <location>
        <begin position="101"/>
        <end position="118"/>
    </location>
</feature>
<dbReference type="GeneID" id="13398892"/>
<accession>F9XIZ4</accession>
<evidence type="ECO:0000313" key="2">
    <source>
        <dbReference type="EMBL" id="EGP84261.1"/>
    </source>
</evidence>
<protein>
    <submittedName>
        <fullName evidence="2">Uncharacterized protein</fullName>
    </submittedName>
</protein>
<dbReference type="HOGENOM" id="CLU_1636766_0_0_1"/>
<evidence type="ECO:0000256" key="1">
    <source>
        <dbReference type="SAM" id="Phobius"/>
    </source>
</evidence>
<reference evidence="2 3" key="1">
    <citation type="journal article" date="2011" name="PLoS Genet.">
        <title>Finished genome of the fungal wheat pathogen Mycosphaerella graminicola reveals dispensome structure, chromosome plasticity, and stealth pathogenesis.</title>
        <authorList>
            <person name="Goodwin S.B."/>
            <person name="Ben M'barek S."/>
            <person name="Dhillon B."/>
            <person name="Wittenberg A.H.J."/>
            <person name="Crane C.F."/>
            <person name="Hane J.K."/>
            <person name="Foster A.J."/>
            <person name="Van der Lee T.A.J."/>
            <person name="Grimwood J."/>
            <person name="Aerts A."/>
            <person name="Antoniw J."/>
            <person name="Bailey A."/>
            <person name="Bluhm B."/>
            <person name="Bowler J."/>
            <person name="Bristow J."/>
            <person name="van der Burgt A."/>
            <person name="Canto-Canche B."/>
            <person name="Churchill A.C.L."/>
            <person name="Conde-Ferraez L."/>
            <person name="Cools H.J."/>
            <person name="Coutinho P.M."/>
            <person name="Csukai M."/>
            <person name="Dehal P."/>
            <person name="De Wit P."/>
            <person name="Donzelli B."/>
            <person name="van de Geest H.C."/>
            <person name="van Ham R.C.H.J."/>
            <person name="Hammond-Kosack K.E."/>
            <person name="Henrissat B."/>
            <person name="Kilian A."/>
            <person name="Kobayashi A.K."/>
            <person name="Koopmann E."/>
            <person name="Kourmpetis Y."/>
            <person name="Kuzniar A."/>
            <person name="Lindquist E."/>
            <person name="Lombard V."/>
            <person name="Maliepaard C."/>
            <person name="Martins N."/>
            <person name="Mehrabi R."/>
            <person name="Nap J.P.H."/>
            <person name="Ponomarenko A."/>
            <person name="Rudd J.J."/>
            <person name="Salamov A."/>
            <person name="Schmutz J."/>
            <person name="Schouten H.J."/>
            <person name="Shapiro H."/>
            <person name="Stergiopoulos I."/>
            <person name="Torriani S.F.F."/>
            <person name="Tu H."/>
            <person name="de Vries R.P."/>
            <person name="Waalwijk C."/>
            <person name="Ware S.B."/>
            <person name="Wiebenga A."/>
            <person name="Zwiers L.-H."/>
            <person name="Oliver R.P."/>
            <person name="Grigoriev I.V."/>
            <person name="Kema G.H.J."/>
        </authorList>
    </citation>
    <scope>NUCLEOTIDE SEQUENCE [LARGE SCALE GENOMIC DNA]</scope>
    <source>
        <strain evidence="3">CBS 115943 / IPO323</strain>
    </source>
</reference>
<keyword evidence="1" id="KW-0812">Transmembrane</keyword>
<keyword evidence="1" id="KW-0472">Membrane</keyword>
<dbReference type="InParanoid" id="F9XIZ4"/>
<dbReference type="Proteomes" id="UP000008062">
    <property type="component" value="Chromosome 9"/>
</dbReference>
<name>F9XIZ4_ZYMTI</name>
<gene>
    <name evidence="2" type="ORF">MYCGRDRAFT_95526</name>
</gene>
<sequence length="162" mass="18152">MHTWLLSNLSPASISILYMSICTVVSCMVTVVLAISFHWAASEPVSNNDHVHFILSVGPSVRFGFRWGWYFHTAFSWIYVVFVTFTMTAETHALINFMKANTAWIAACFVVGCAWVFAARRQRRSTPSAAFQTILDAERPVPTLIPTSANTHSAFSTRKSKK</sequence>